<feature type="domain" description="Protein kinase" evidence="3">
    <location>
        <begin position="1"/>
        <end position="281"/>
    </location>
</feature>
<protein>
    <recommendedName>
        <fullName evidence="3">Protein kinase domain-containing protein</fullName>
    </recommendedName>
</protein>
<gene>
    <name evidence="4" type="ORF">WHR41_09460</name>
</gene>
<accession>A0AB34K9M1</accession>
<dbReference type="EMBL" id="JAAQHG020000141">
    <property type="protein sequence ID" value="KAL1581817.1"/>
    <property type="molecule type" value="Genomic_DNA"/>
</dbReference>
<dbReference type="GeneID" id="96010901"/>
<dbReference type="Proteomes" id="UP000803884">
    <property type="component" value="Unassembled WGS sequence"/>
</dbReference>
<dbReference type="Gene3D" id="1.10.510.10">
    <property type="entry name" value="Transferase(Phosphotransferase) domain 1"/>
    <property type="match status" value="1"/>
</dbReference>
<dbReference type="InterPro" id="IPR050198">
    <property type="entry name" value="Non-receptor_tyrosine_kinases"/>
</dbReference>
<dbReference type="PROSITE" id="PS50011">
    <property type="entry name" value="PROTEIN_KINASE_DOM"/>
    <property type="match status" value="1"/>
</dbReference>
<keyword evidence="2" id="KW-0067">ATP-binding</keyword>
<keyword evidence="5" id="KW-1185">Reference proteome</keyword>
<sequence length="282" mass="32138">MATTTDPILQGFANHVSFWKPEGVKDYLATSACFFVGLMDDGQTVLKYPHVQTKDSMSCLREEADRYSRLGVHENLVTYKGLNEDGLLLEYCEGGVLKDLIEGPFVLTDSHKSLISTQIVRCLAFFHRRNYIHCDIHVRNIFLTSKLFAKVGDLQGQLYRDDGSVEMEAMSQEDAKSRHPDAGNDEFTPRTDIFAFGTLLYHLHHGHPPFPELNAHDHSELIQARFRERRYPTNLSQESTIDIIIGKCWDSEYKRADEILDDFLALGIKEMPSTNLTHLSVD</sequence>
<keyword evidence="1" id="KW-0547">Nucleotide-binding</keyword>
<comment type="caution">
    <text evidence="4">The sequence shown here is derived from an EMBL/GenBank/DDBJ whole genome shotgun (WGS) entry which is preliminary data.</text>
</comment>
<evidence type="ECO:0000259" key="3">
    <source>
        <dbReference type="PROSITE" id="PS50011"/>
    </source>
</evidence>
<dbReference type="Pfam" id="PF07714">
    <property type="entry name" value="PK_Tyr_Ser-Thr"/>
    <property type="match status" value="1"/>
</dbReference>
<dbReference type="RefSeq" id="XP_069224925.1">
    <property type="nucleotide sequence ID" value="XM_069378063.1"/>
</dbReference>
<evidence type="ECO:0000256" key="1">
    <source>
        <dbReference type="ARBA" id="ARBA00022741"/>
    </source>
</evidence>
<dbReference type="InterPro" id="IPR000719">
    <property type="entry name" value="Prot_kinase_dom"/>
</dbReference>
<dbReference type="GO" id="GO:0005524">
    <property type="term" value="F:ATP binding"/>
    <property type="evidence" value="ECO:0007669"/>
    <property type="project" value="UniProtKB-KW"/>
</dbReference>
<dbReference type="InterPro" id="IPR011009">
    <property type="entry name" value="Kinase-like_dom_sf"/>
</dbReference>
<name>A0AB34K9M1_9PEZI</name>
<organism evidence="4 5">
    <name type="scientific">Cladosporium halotolerans</name>
    <dbReference type="NCBI Taxonomy" id="1052096"/>
    <lineage>
        <taxon>Eukaryota</taxon>
        <taxon>Fungi</taxon>
        <taxon>Dikarya</taxon>
        <taxon>Ascomycota</taxon>
        <taxon>Pezizomycotina</taxon>
        <taxon>Dothideomycetes</taxon>
        <taxon>Dothideomycetidae</taxon>
        <taxon>Cladosporiales</taxon>
        <taxon>Cladosporiaceae</taxon>
        <taxon>Cladosporium</taxon>
    </lineage>
</organism>
<evidence type="ECO:0000256" key="2">
    <source>
        <dbReference type="ARBA" id="ARBA00022840"/>
    </source>
</evidence>
<dbReference type="AlphaFoldDB" id="A0AB34K9M1"/>
<dbReference type="GO" id="GO:0004672">
    <property type="term" value="F:protein kinase activity"/>
    <property type="evidence" value="ECO:0007669"/>
    <property type="project" value="InterPro"/>
</dbReference>
<reference evidence="4 5" key="1">
    <citation type="journal article" date="2020" name="Microbiol. Resour. Announc.">
        <title>Draft Genome Sequence of a Cladosporium Species Isolated from the Mesophotic Ascidian Didemnum maculosum.</title>
        <authorList>
            <person name="Gioti A."/>
            <person name="Siaperas R."/>
            <person name="Nikolaivits E."/>
            <person name="Le Goff G."/>
            <person name="Ouazzani J."/>
            <person name="Kotoulas G."/>
            <person name="Topakas E."/>
        </authorList>
    </citation>
    <scope>NUCLEOTIDE SEQUENCE [LARGE SCALE GENOMIC DNA]</scope>
    <source>
        <strain evidence="4 5">TM138-S3</strain>
    </source>
</reference>
<evidence type="ECO:0000313" key="4">
    <source>
        <dbReference type="EMBL" id="KAL1581817.1"/>
    </source>
</evidence>
<dbReference type="InterPro" id="IPR001245">
    <property type="entry name" value="Ser-Thr/Tyr_kinase_cat_dom"/>
</dbReference>
<dbReference type="SUPFAM" id="SSF56112">
    <property type="entry name" value="Protein kinase-like (PK-like)"/>
    <property type="match status" value="1"/>
</dbReference>
<dbReference type="PANTHER" id="PTHR24418">
    <property type="entry name" value="TYROSINE-PROTEIN KINASE"/>
    <property type="match status" value="1"/>
</dbReference>
<evidence type="ECO:0000313" key="5">
    <source>
        <dbReference type="Proteomes" id="UP000803884"/>
    </source>
</evidence>
<proteinExistence type="predicted"/>